<evidence type="ECO:0000256" key="2">
    <source>
        <dbReference type="SAM" id="SignalP"/>
    </source>
</evidence>
<feature type="signal peptide" evidence="2">
    <location>
        <begin position="1"/>
        <end position="22"/>
    </location>
</feature>
<dbReference type="Pfam" id="PF00395">
    <property type="entry name" value="SLH"/>
    <property type="match status" value="1"/>
</dbReference>
<dbReference type="InterPro" id="IPR001119">
    <property type="entry name" value="SLH_dom"/>
</dbReference>
<protein>
    <recommendedName>
        <fullName evidence="3">SLH domain-containing protein</fullName>
    </recommendedName>
</protein>
<evidence type="ECO:0000259" key="3">
    <source>
        <dbReference type="PROSITE" id="PS51272"/>
    </source>
</evidence>
<dbReference type="RefSeq" id="WP_209809965.1">
    <property type="nucleotide sequence ID" value="NZ_JAGGKT010000004.1"/>
</dbReference>
<feature type="domain" description="SLH" evidence="3">
    <location>
        <begin position="19"/>
        <end position="82"/>
    </location>
</feature>
<proteinExistence type="predicted"/>
<dbReference type="Proteomes" id="UP001519343">
    <property type="component" value="Unassembled WGS sequence"/>
</dbReference>
<evidence type="ECO:0000256" key="1">
    <source>
        <dbReference type="SAM" id="MobiDB-lite"/>
    </source>
</evidence>
<evidence type="ECO:0000313" key="5">
    <source>
        <dbReference type="Proteomes" id="UP001519343"/>
    </source>
</evidence>
<feature type="region of interest" description="Disordered" evidence="1">
    <location>
        <begin position="188"/>
        <end position="217"/>
    </location>
</feature>
<evidence type="ECO:0000313" key="4">
    <source>
        <dbReference type="EMBL" id="MBP1931890.1"/>
    </source>
</evidence>
<dbReference type="PROSITE" id="PS51272">
    <property type="entry name" value="SLH"/>
    <property type="match status" value="1"/>
</dbReference>
<feature type="chain" id="PRO_5045088751" description="SLH domain-containing protein" evidence="2">
    <location>
        <begin position="23"/>
        <end position="330"/>
    </location>
</feature>
<gene>
    <name evidence="4" type="ORF">J2Z37_001891</name>
</gene>
<dbReference type="EMBL" id="JAGGKT010000004">
    <property type="protein sequence ID" value="MBP1931890.1"/>
    <property type="molecule type" value="Genomic_DNA"/>
</dbReference>
<organism evidence="4 5">
    <name type="scientific">Ammoniphilus resinae</name>
    <dbReference type="NCBI Taxonomy" id="861532"/>
    <lineage>
        <taxon>Bacteria</taxon>
        <taxon>Bacillati</taxon>
        <taxon>Bacillota</taxon>
        <taxon>Bacilli</taxon>
        <taxon>Bacillales</taxon>
        <taxon>Paenibacillaceae</taxon>
        <taxon>Aneurinibacillus group</taxon>
        <taxon>Ammoniphilus</taxon>
    </lineage>
</organism>
<keyword evidence="2" id="KW-0732">Signal</keyword>
<comment type="caution">
    <text evidence="4">The sequence shown here is derived from an EMBL/GenBank/DDBJ whole genome shotgun (WGS) entry which is preliminary data.</text>
</comment>
<keyword evidence="5" id="KW-1185">Reference proteome</keyword>
<name>A0ABS4GNN9_9BACL</name>
<sequence length="330" mass="36854">MDKLKKPIAIALIAVSLWSVNAMDQRADAHWADDNLEWAKQMKIIKGYPDGTIRPDNEVTEAEFLTMYTNAFNPKALISVEYPEHWSDAVYNYAAQQNYPTVGFRDIDKRNVPINRTKVAEIVAGSTGVNYTGNNAIHYLLAQGLANGKVPGEVSVAAYKGNDLLTRAEAVTFIRNVMSKGLRELKDRPFTPSDVSQLPPLPKAETPNANDNDPVEKDGRIKVDYSKAINKQVVDSFDFSNGKFAFSLPELPEGFTYRLALGLDYKDGTWEYLNYNREFVPGKSYSIPVDWSKVKKGSFSVGVDNIKTNSTRVITVVSYPSMEVRTDVGY</sequence>
<accession>A0ABS4GNN9</accession>
<reference evidence="4 5" key="1">
    <citation type="submission" date="2021-03" db="EMBL/GenBank/DDBJ databases">
        <title>Genomic Encyclopedia of Type Strains, Phase IV (KMG-IV): sequencing the most valuable type-strain genomes for metagenomic binning, comparative biology and taxonomic classification.</title>
        <authorList>
            <person name="Goeker M."/>
        </authorList>
    </citation>
    <scope>NUCLEOTIDE SEQUENCE [LARGE SCALE GENOMIC DNA]</scope>
    <source>
        <strain evidence="4 5">DSM 24738</strain>
    </source>
</reference>